<accession>A0A8S4RAB0</accession>
<proteinExistence type="predicted"/>
<dbReference type="AlphaFoldDB" id="A0A8S4RAB0"/>
<name>A0A8S4RAB0_9NEOP</name>
<protein>
    <submittedName>
        <fullName evidence="1">Jg26315 protein</fullName>
    </submittedName>
</protein>
<evidence type="ECO:0000313" key="1">
    <source>
        <dbReference type="EMBL" id="CAH2232313.1"/>
    </source>
</evidence>
<evidence type="ECO:0000313" key="2">
    <source>
        <dbReference type="Proteomes" id="UP000838756"/>
    </source>
</evidence>
<reference evidence="1" key="1">
    <citation type="submission" date="2022-03" db="EMBL/GenBank/DDBJ databases">
        <authorList>
            <person name="Lindestad O."/>
        </authorList>
    </citation>
    <scope>NUCLEOTIDE SEQUENCE</scope>
</reference>
<organism evidence="1 2">
    <name type="scientific">Pararge aegeria aegeria</name>
    <dbReference type="NCBI Taxonomy" id="348720"/>
    <lineage>
        <taxon>Eukaryota</taxon>
        <taxon>Metazoa</taxon>
        <taxon>Ecdysozoa</taxon>
        <taxon>Arthropoda</taxon>
        <taxon>Hexapoda</taxon>
        <taxon>Insecta</taxon>
        <taxon>Pterygota</taxon>
        <taxon>Neoptera</taxon>
        <taxon>Endopterygota</taxon>
        <taxon>Lepidoptera</taxon>
        <taxon>Glossata</taxon>
        <taxon>Ditrysia</taxon>
        <taxon>Papilionoidea</taxon>
        <taxon>Nymphalidae</taxon>
        <taxon>Satyrinae</taxon>
        <taxon>Satyrini</taxon>
        <taxon>Parargina</taxon>
        <taxon>Pararge</taxon>
    </lineage>
</organism>
<keyword evidence="2" id="KW-1185">Reference proteome</keyword>
<dbReference type="EMBL" id="CAKXAJ010024889">
    <property type="protein sequence ID" value="CAH2232313.1"/>
    <property type="molecule type" value="Genomic_DNA"/>
</dbReference>
<dbReference type="Proteomes" id="UP000838756">
    <property type="component" value="Unassembled WGS sequence"/>
</dbReference>
<sequence length="120" mass="13572">MPVREKRYHEFPMDSDSVLEALVEPWKATAAVSKRLTSWGRKTVAVEPEPVLVAKTKAKAKTGRGAYLGHSVAKARLKEMNMCTFETEAAADNTYRLYPLQTRSKTWSQDRKRKSSHTSS</sequence>
<gene>
    <name evidence="1" type="primary">jg26315</name>
    <name evidence="1" type="ORF">PAEG_LOCUS10586</name>
</gene>
<comment type="caution">
    <text evidence="1">The sequence shown here is derived from an EMBL/GenBank/DDBJ whole genome shotgun (WGS) entry which is preliminary data.</text>
</comment>